<evidence type="ECO:0000313" key="3">
    <source>
        <dbReference type="EMBL" id="GAA3763590.1"/>
    </source>
</evidence>
<evidence type="ECO:0000313" key="4">
    <source>
        <dbReference type="Proteomes" id="UP001500540"/>
    </source>
</evidence>
<dbReference type="PANTHER" id="PTHR23416">
    <property type="entry name" value="SIALIC ACID SYNTHASE-RELATED"/>
    <property type="match status" value="1"/>
</dbReference>
<gene>
    <name evidence="3" type="ORF">GCM10022240_14930</name>
</gene>
<evidence type="ECO:0000256" key="1">
    <source>
        <dbReference type="ARBA" id="ARBA00007274"/>
    </source>
</evidence>
<evidence type="ECO:0000256" key="2">
    <source>
        <dbReference type="ARBA" id="ARBA00022679"/>
    </source>
</evidence>
<dbReference type="SUPFAM" id="SSF51161">
    <property type="entry name" value="Trimeric LpxA-like enzymes"/>
    <property type="match status" value="1"/>
</dbReference>
<comment type="caution">
    <text evidence="3">The sequence shown here is derived from an EMBL/GenBank/DDBJ whole genome shotgun (WGS) entry which is preliminary data.</text>
</comment>
<dbReference type="Gene3D" id="2.160.10.10">
    <property type="entry name" value="Hexapeptide repeat proteins"/>
    <property type="match status" value="1"/>
</dbReference>
<accession>A0ABP7GEB7</accession>
<dbReference type="Proteomes" id="UP001500540">
    <property type="component" value="Unassembled WGS sequence"/>
</dbReference>
<dbReference type="InterPro" id="IPR001451">
    <property type="entry name" value="Hexapep"/>
</dbReference>
<keyword evidence="4" id="KW-1185">Reference proteome</keyword>
<dbReference type="InterPro" id="IPR051159">
    <property type="entry name" value="Hexapeptide_acetyltransf"/>
</dbReference>
<reference evidence="4" key="1">
    <citation type="journal article" date="2019" name="Int. J. Syst. Evol. Microbiol.">
        <title>The Global Catalogue of Microorganisms (GCM) 10K type strain sequencing project: providing services to taxonomists for standard genome sequencing and annotation.</title>
        <authorList>
            <consortium name="The Broad Institute Genomics Platform"/>
            <consortium name="The Broad Institute Genome Sequencing Center for Infectious Disease"/>
            <person name="Wu L."/>
            <person name="Ma J."/>
        </authorList>
    </citation>
    <scope>NUCLEOTIDE SEQUENCE [LARGE SCALE GENOMIC DNA]</scope>
    <source>
        <strain evidence="4">JCM 16950</strain>
    </source>
</reference>
<keyword evidence="3" id="KW-0012">Acyltransferase</keyword>
<dbReference type="GO" id="GO:0016746">
    <property type="term" value="F:acyltransferase activity"/>
    <property type="evidence" value="ECO:0007669"/>
    <property type="project" value="UniProtKB-KW"/>
</dbReference>
<comment type="similarity">
    <text evidence="1">Belongs to the transferase hexapeptide repeat family.</text>
</comment>
<dbReference type="InterPro" id="IPR011004">
    <property type="entry name" value="Trimer_LpxA-like_sf"/>
</dbReference>
<sequence length="154" mass="15974">MTGAAPVVVNKGAIVIGDRFRTEARQIRASLATGAMGVLKIGDNVFVNQGVRIHAESSVTIGSRVEIGDLVAIYDTDFHPVEPGAAVRTSPVRIGDDCWVCAGAIILPGVSLGRGTVVAAGAVVTKSSPVGALLAGNPARVIRQFEVPADYERR</sequence>
<organism evidence="3 4">
    <name type="scientific">Microbacterium kribbense</name>
    <dbReference type="NCBI Taxonomy" id="433645"/>
    <lineage>
        <taxon>Bacteria</taxon>
        <taxon>Bacillati</taxon>
        <taxon>Actinomycetota</taxon>
        <taxon>Actinomycetes</taxon>
        <taxon>Micrococcales</taxon>
        <taxon>Microbacteriaceae</taxon>
        <taxon>Microbacterium</taxon>
    </lineage>
</organism>
<dbReference type="PANTHER" id="PTHR23416:SF23">
    <property type="entry name" value="ACETYLTRANSFERASE C18B11.09C-RELATED"/>
    <property type="match status" value="1"/>
</dbReference>
<proteinExistence type="inferred from homology"/>
<dbReference type="EMBL" id="BAABAF010000005">
    <property type="protein sequence ID" value="GAA3763590.1"/>
    <property type="molecule type" value="Genomic_DNA"/>
</dbReference>
<name>A0ABP7GEB7_9MICO</name>
<protein>
    <submittedName>
        <fullName evidence="3">Acyltransferase</fullName>
    </submittedName>
</protein>
<dbReference type="Pfam" id="PF00132">
    <property type="entry name" value="Hexapep"/>
    <property type="match status" value="1"/>
</dbReference>
<keyword evidence="2" id="KW-0808">Transferase</keyword>